<dbReference type="PANTHER" id="PTHR32089:SF112">
    <property type="entry name" value="LYSOZYME-LIKE PROTEIN-RELATED"/>
    <property type="match status" value="1"/>
</dbReference>
<evidence type="ECO:0000259" key="7">
    <source>
        <dbReference type="PROSITE" id="PS50885"/>
    </source>
</evidence>
<dbReference type="PROSITE" id="PS50885">
    <property type="entry name" value="HAMP"/>
    <property type="match status" value="1"/>
</dbReference>
<name>A0A845BNI6_9NEIS</name>
<feature type="domain" description="Methyl-accepting transducer" evidence="6">
    <location>
        <begin position="264"/>
        <end position="500"/>
    </location>
</feature>
<evidence type="ECO:0000256" key="5">
    <source>
        <dbReference type="SAM" id="Phobius"/>
    </source>
</evidence>
<dbReference type="Proteomes" id="UP000467214">
    <property type="component" value="Unassembled WGS sequence"/>
</dbReference>
<dbReference type="RefSeq" id="WP_160795953.1">
    <property type="nucleotide sequence ID" value="NZ_WSSB01000005.1"/>
</dbReference>
<dbReference type="PROSITE" id="PS50111">
    <property type="entry name" value="CHEMOTAXIS_TRANSDUC_2"/>
    <property type="match status" value="1"/>
</dbReference>
<dbReference type="InterPro" id="IPR024478">
    <property type="entry name" value="HlyB_4HB_MCP"/>
</dbReference>
<evidence type="ECO:0000313" key="8">
    <source>
        <dbReference type="EMBL" id="MXR36748.1"/>
    </source>
</evidence>
<dbReference type="InterPro" id="IPR004090">
    <property type="entry name" value="Chemotax_Me-accpt_rcpt"/>
</dbReference>
<dbReference type="PANTHER" id="PTHR32089">
    <property type="entry name" value="METHYL-ACCEPTING CHEMOTAXIS PROTEIN MCPB"/>
    <property type="match status" value="1"/>
</dbReference>
<dbReference type="PRINTS" id="PR00260">
    <property type="entry name" value="CHEMTRNSDUCR"/>
</dbReference>
<dbReference type="CDD" id="cd11386">
    <property type="entry name" value="MCP_signal"/>
    <property type="match status" value="1"/>
</dbReference>
<dbReference type="SMART" id="SM00283">
    <property type="entry name" value="MA"/>
    <property type="match status" value="1"/>
</dbReference>
<dbReference type="Gene3D" id="1.10.287.950">
    <property type="entry name" value="Methyl-accepting chemotaxis protein"/>
    <property type="match status" value="1"/>
</dbReference>
<evidence type="ECO:0000259" key="6">
    <source>
        <dbReference type="PROSITE" id="PS50111"/>
    </source>
</evidence>
<reference evidence="8 9" key="1">
    <citation type="submission" date="2019-12" db="EMBL/GenBank/DDBJ databases">
        <title>Neisseriaceae gen. nov. sp. Genome sequencing and assembly.</title>
        <authorList>
            <person name="Liu Z."/>
            <person name="Li A."/>
        </authorList>
    </citation>
    <scope>NUCLEOTIDE SEQUENCE [LARGE SCALE GENOMIC DNA]</scope>
    <source>
        <strain evidence="8 9">B2N2-7</strain>
    </source>
</reference>
<keyword evidence="5" id="KW-0812">Transmembrane</keyword>
<evidence type="ECO:0000256" key="4">
    <source>
        <dbReference type="PROSITE-ProRule" id="PRU00284"/>
    </source>
</evidence>
<dbReference type="InterPro" id="IPR003660">
    <property type="entry name" value="HAMP_dom"/>
</dbReference>
<dbReference type="Pfam" id="PF12729">
    <property type="entry name" value="4HB_MCP_1"/>
    <property type="match status" value="1"/>
</dbReference>
<dbReference type="AlphaFoldDB" id="A0A845BNI6"/>
<dbReference type="InterPro" id="IPR004089">
    <property type="entry name" value="MCPsignal_dom"/>
</dbReference>
<evidence type="ECO:0000256" key="3">
    <source>
        <dbReference type="ARBA" id="ARBA00029447"/>
    </source>
</evidence>
<dbReference type="GO" id="GO:0016020">
    <property type="term" value="C:membrane"/>
    <property type="evidence" value="ECO:0007669"/>
    <property type="project" value="UniProtKB-SubCell"/>
</dbReference>
<sequence>MKIAHKLLLLIVLGLAGCIVMGGVSLWQLSRMNTEVDGAYDSTVPSIMVLGDIRSGYLALNGQVKLHLLTRDATQKAAVETEIGALRQSLNKGVADYAPLLWDDKDRELYAAVKQQLALAEQTFTRVVALSRQNQDEEASAVLIQAQAQMQQVLSALDAHMKYNVDWVAIGKKSANEIAANAQMIMLAVALAMLLLLGASGLLIYRQIAGDLGRAQQTVGTIRQTLDFTTRIPLRGSDEISAMLGEFNALMAQMQQSLKNLQGGASEVAQLAGELSGAAGNVSHGSQAQSASAATMAAALEQMTVSINHVADRTREADGLCRQAGSEAQGGALAIGHTVSNIEAISTSVSDASGELTKLDTQSREIETMINVIREVAEQTNLLALNAAIEAARAGESGRGFAVVADEVRKLAERTAGSTRDIAQIVTGIRSVSAGAVASMQQAVGKVEEGQGGVSQAQHRVAGIVSASANSSELVGEIAAAIGEQSMAASSIALQVESVAHMAEENSAAAAQTAAQAEQLGLLAQRMRGEVALYRL</sequence>
<dbReference type="GO" id="GO:0006935">
    <property type="term" value="P:chemotaxis"/>
    <property type="evidence" value="ECO:0007669"/>
    <property type="project" value="InterPro"/>
</dbReference>
<accession>A0A845BNI6</accession>
<feature type="domain" description="HAMP" evidence="7">
    <location>
        <begin position="206"/>
        <end position="259"/>
    </location>
</feature>
<keyword evidence="9" id="KW-1185">Reference proteome</keyword>
<dbReference type="GO" id="GO:0004888">
    <property type="term" value="F:transmembrane signaling receptor activity"/>
    <property type="evidence" value="ECO:0007669"/>
    <property type="project" value="InterPro"/>
</dbReference>
<dbReference type="EMBL" id="WSSB01000005">
    <property type="protein sequence ID" value="MXR36748.1"/>
    <property type="molecule type" value="Genomic_DNA"/>
</dbReference>
<dbReference type="SUPFAM" id="SSF58104">
    <property type="entry name" value="Methyl-accepting chemotaxis protein (MCP) signaling domain"/>
    <property type="match status" value="1"/>
</dbReference>
<evidence type="ECO:0000256" key="1">
    <source>
        <dbReference type="ARBA" id="ARBA00004370"/>
    </source>
</evidence>
<comment type="subcellular location">
    <subcellularLocation>
        <location evidence="1">Membrane</location>
    </subcellularLocation>
</comment>
<evidence type="ECO:0000256" key="2">
    <source>
        <dbReference type="ARBA" id="ARBA00023224"/>
    </source>
</evidence>
<keyword evidence="5" id="KW-1133">Transmembrane helix</keyword>
<protein>
    <submittedName>
        <fullName evidence="8">Methyl-accepting chemotaxis protein</fullName>
    </submittedName>
</protein>
<dbReference type="Pfam" id="PF00015">
    <property type="entry name" value="MCPsignal"/>
    <property type="match status" value="1"/>
</dbReference>
<keyword evidence="5" id="KW-0472">Membrane</keyword>
<proteinExistence type="inferred from homology"/>
<evidence type="ECO:0000313" key="9">
    <source>
        <dbReference type="Proteomes" id="UP000467214"/>
    </source>
</evidence>
<feature type="transmembrane region" description="Helical" evidence="5">
    <location>
        <begin position="184"/>
        <end position="205"/>
    </location>
</feature>
<keyword evidence="2 4" id="KW-0807">Transducer</keyword>
<gene>
    <name evidence="8" type="ORF">GQF02_07175</name>
</gene>
<organism evidence="8 9">
    <name type="scientific">Craterilacuibacter sinensis</name>
    <dbReference type="NCBI Taxonomy" id="2686017"/>
    <lineage>
        <taxon>Bacteria</taxon>
        <taxon>Pseudomonadati</taxon>
        <taxon>Pseudomonadota</taxon>
        <taxon>Betaproteobacteria</taxon>
        <taxon>Neisseriales</taxon>
        <taxon>Neisseriaceae</taxon>
        <taxon>Craterilacuibacter</taxon>
    </lineage>
</organism>
<comment type="caution">
    <text evidence="8">The sequence shown here is derived from an EMBL/GenBank/DDBJ whole genome shotgun (WGS) entry which is preliminary data.</text>
</comment>
<dbReference type="PROSITE" id="PS51257">
    <property type="entry name" value="PROKAR_LIPOPROTEIN"/>
    <property type="match status" value="1"/>
</dbReference>
<dbReference type="FunFam" id="1.10.287.950:FF:000001">
    <property type="entry name" value="Methyl-accepting chemotaxis sensory transducer"/>
    <property type="match status" value="1"/>
</dbReference>
<comment type="similarity">
    <text evidence="3">Belongs to the methyl-accepting chemotaxis (MCP) protein family.</text>
</comment>
<dbReference type="GO" id="GO:0007165">
    <property type="term" value="P:signal transduction"/>
    <property type="evidence" value="ECO:0007669"/>
    <property type="project" value="UniProtKB-KW"/>
</dbReference>
<dbReference type="SMART" id="SM00304">
    <property type="entry name" value="HAMP"/>
    <property type="match status" value="2"/>
</dbReference>